<dbReference type="GO" id="GO:0005829">
    <property type="term" value="C:cytosol"/>
    <property type="evidence" value="ECO:0007669"/>
    <property type="project" value="GOC"/>
</dbReference>
<dbReference type="GO" id="GO:0042147">
    <property type="term" value="P:retrograde transport, endosome to Golgi"/>
    <property type="evidence" value="ECO:0007669"/>
    <property type="project" value="TreeGrafter"/>
</dbReference>
<dbReference type="GO" id="GO:0012507">
    <property type="term" value="C:ER to Golgi transport vesicle membrane"/>
    <property type="evidence" value="ECO:0007669"/>
    <property type="project" value="TreeGrafter"/>
</dbReference>
<dbReference type="PANTHER" id="PTHR21230">
    <property type="entry name" value="VESICLE TRANSPORT V-SNARE PROTEIN VTI1-RELATED"/>
    <property type="match status" value="1"/>
</dbReference>
<evidence type="ECO:0000256" key="3">
    <source>
        <dbReference type="ARBA" id="ARBA00022448"/>
    </source>
</evidence>
<dbReference type="SMART" id="SM00397">
    <property type="entry name" value="t_SNARE"/>
    <property type="match status" value="1"/>
</dbReference>
<dbReference type="Proteomes" id="UP001164286">
    <property type="component" value="Unassembled WGS sequence"/>
</dbReference>
<dbReference type="GO" id="GO:0005794">
    <property type="term" value="C:Golgi apparatus"/>
    <property type="evidence" value="ECO:0007669"/>
    <property type="project" value="TreeGrafter"/>
</dbReference>
<evidence type="ECO:0000259" key="11">
    <source>
        <dbReference type="SMART" id="SM00397"/>
    </source>
</evidence>
<keyword evidence="7" id="KW-0175">Coiled coil</keyword>
<dbReference type="PANTHER" id="PTHR21230:SF26">
    <property type="entry name" value="VESICLE TRANSPORT THROUGH INTERACTION WITH T-SNARES HOMOLOG 1A"/>
    <property type="match status" value="1"/>
</dbReference>
<dbReference type="GO" id="GO:0006891">
    <property type="term" value="P:intra-Golgi vesicle-mediated transport"/>
    <property type="evidence" value="ECO:0007669"/>
    <property type="project" value="TreeGrafter"/>
</dbReference>
<feature type="transmembrane region" description="Helical" evidence="10">
    <location>
        <begin position="205"/>
        <end position="226"/>
    </location>
</feature>
<dbReference type="SUPFAM" id="SSF58038">
    <property type="entry name" value="SNARE fusion complex"/>
    <property type="match status" value="1"/>
</dbReference>
<keyword evidence="8 10" id="KW-0472">Membrane</keyword>
<keyword evidence="3" id="KW-0813">Transport</keyword>
<dbReference type="Gene3D" id="1.20.58.400">
    <property type="entry name" value="t-snare proteins"/>
    <property type="match status" value="1"/>
</dbReference>
<dbReference type="Gene3D" id="1.20.5.110">
    <property type="match status" value="1"/>
</dbReference>
<feature type="domain" description="T-SNARE coiled-coil homology" evidence="11">
    <location>
        <begin position="129"/>
        <end position="196"/>
    </location>
</feature>
<name>A0AA38HER7_9TREE</name>
<dbReference type="GeneID" id="77728476"/>
<sequence length="228" mass="25350">MDNSPTALFESYDEDFKALLASLKGKLEGDVKQLKGEQRKAALKKVSEELDEAEEIIAQMEVELPSMPVSIRQTFQQRLTTSRSALERVKKSLRDIRAETSRAELLGSGASPADDPYSDEPSGYSTRTRLLAGSEQLQDGSRRLDNAQRIALETEDLGAGILRDLRGQREQIEHTRDTLTQADSSIDRASGTLKKMIFKMYQQKFISGAIIAVLVILICIVLYSKIIG</sequence>
<evidence type="ECO:0000256" key="2">
    <source>
        <dbReference type="ARBA" id="ARBA00006108"/>
    </source>
</evidence>
<organism evidence="12 13">
    <name type="scientific">Dioszegia hungarica</name>
    <dbReference type="NCBI Taxonomy" id="4972"/>
    <lineage>
        <taxon>Eukaryota</taxon>
        <taxon>Fungi</taxon>
        <taxon>Dikarya</taxon>
        <taxon>Basidiomycota</taxon>
        <taxon>Agaricomycotina</taxon>
        <taxon>Tremellomycetes</taxon>
        <taxon>Tremellales</taxon>
        <taxon>Bulleribasidiaceae</taxon>
        <taxon>Dioszegia</taxon>
    </lineage>
</organism>
<dbReference type="AlphaFoldDB" id="A0AA38HER7"/>
<dbReference type="EMBL" id="JAKWFO010000002">
    <property type="protein sequence ID" value="KAI9638901.1"/>
    <property type="molecule type" value="Genomic_DNA"/>
</dbReference>
<comment type="caution">
    <text evidence="12">The sequence shown here is derived from an EMBL/GenBank/DDBJ whole genome shotgun (WGS) entry which is preliminary data.</text>
</comment>
<keyword evidence="13" id="KW-1185">Reference proteome</keyword>
<dbReference type="GO" id="GO:0031201">
    <property type="term" value="C:SNARE complex"/>
    <property type="evidence" value="ECO:0007669"/>
    <property type="project" value="TreeGrafter"/>
</dbReference>
<dbReference type="GO" id="GO:0005484">
    <property type="term" value="F:SNAP receptor activity"/>
    <property type="evidence" value="ECO:0007669"/>
    <property type="project" value="TreeGrafter"/>
</dbReference>
<keyword evidence="5" id="KW-0653">Protein transport</keyword>
<evidence type="ECO:0000256" key="10">
    <source>
        <dbReference type="SAM" id="Phobius"/>
    </source>
</evidence>
<keyword evidence="6 10" id="KW-1133">Transmembrane helix</keyword>
<dbReference type="FunFam" id="1.20.5.110:FF:000002">
    <property type="entry name" value="Vesicle transport through interaction with t-SNAREsB"/>
    <property type="match status" value="1"/>
</dbReference>
<evidence type="ECO:0000256" key="8">
    <source>
        <dbReference type="ARBA" id="ARBA00023136"/>
    </source>
</evidence>
<evidence type="ECO:0000256" key="1">
    <source>
        <dbReference type="ARBA" id="ARBA00004211"/>
    </source>
</evidence>
<protein>
    <submittedName>
        <fullName evidence="12">t-SNARE</fullName>
    </submittedName>
</protein>
<feature type="region of interest" description="Disordered" evidence="9">
    <location>
        <begin position="103"/>
        <end position="124"/>
    </location>
</feature>
<reference evidence="12" key="1">
    <citation type="journal article" date="2022" name="G3 (Bethesda)">
        <title>High quality genome of the basidiomycete yeast Dioszegia hungarica PDD-24b-2 isolated from cloud water.</title>
        <authorList>
            <person name="Jarrige D."/>
            <person name="Haridas S."/>
            <person name="Bleykasten-Grosshans C."/>
            <person name="Joly M."/>
            <person name="Nadalig T."/>
            <person name="Sancelme M."/>
            <person name="Vuilleumier S."/>
            <person name="Grigoriev I.V."/>
            <person name="Amato P."/>
            <person name="Bringel F."/>
        </authorList>
    </citation>
    <scope>NUCLEOTIDE SEQUENCE</scope>
    <source>
        <strain evidence="12">PDD-24b-2</strain>
    </source>
</reference>
<dbReference type="SUPFAM" id="SSF47661">
    <property type="entry name" value="t-snare proteins"/>
    <property type="match status" value="1"/>
</dbReference>
<dbReference type="InterPro" id="IPR010989">
    <property type="entry name" value="SNARE"/>
</dbReference>
<evidence type="ECO:0000256" key="5">
    <source>
        <dbReference type="ARBA" id="ARBA00022927"/>
    </source>
</evidence>
<accession>A0AA38HER7</accession>
<dbReference type="InterPro" id="IPR007705">
    <property type="entry name" value="Vesicle_trsprt_v-SNARE_N"/>
</dbReference>
<evidence type="ECO:0000313" key="13">
    <source>
        <dbReference type="Proteomes" id="UP001164286"/>
    </source>
</evidence>
<evidence type="ECO:0000313" key="12">
    <source>
        <dbReference type="EMBL" id="KAI9638901.1"/>
    </source>
</evidence>
<evidence type="ECO:0000256" key="9">
    <source>
        <dbReference type="SAM" id="MobiDB-lite"/>
    </source>
</evidence>
<dbReference type="InterPro" id="IPR038407">
    <property type="entry name" value="v-SNARE_N_sf"/>
</dbReference>
<dbReference type="GO" id="GO:0006896">
    <property type="term" value="P:Golgi to vacuole transport"/>
    <property type="evidence" value="ECO:0007669"/>
    <property type="project" value="TreeGrafter"/>
</dbReference>
<dbReference type="GO" id="GO:0016236">
    <property type="term" value="P:macroautophagy"/>
    <property type="evidence" value="ECO:0007669"/>
    <property type="project" value="TreeGrafter"/>
</dbReference>
<comment type="similarity">
    <text evidence="2">Belongs to the VTI1 family.</text>
</comment>
<dbReference type="CDD" id="cd15862">
    <property type="entry name" value="SNARE_Vti1"/>
    <property type="match status" value="1"/>
</dbReference>
<keyword evidence="4 10" id="KW-0812">Transmembrane</keyword>
<dbReference type="GO" id="GO:0000149">
    <property type="term" value="F:SNARE binding"/>
    <property type="evidence" value="ECO:0007669"/>
    <property type="project" value="TreeGrafter"/>
</dbReference>
<dbReference type="Pfam" id="PF05008">
    <property type="entry name" value="V-SNARE"/>
    <property type="match status" value="1"/>
</dbReference>
<dbReference type="GO" id="GO:0005789">
    <property type="term" value="C:endoplasmic reticulum membrane"/>
    <property type="evidence" value="ECO:0007669"/>
    <property type="project" value="TreeGrafter"/>
</dbReference>
<gene>
    <name evidence="12" type="ORF">MKK02DRAFT_35804</name>
</gene>
<dbReference type="GO" id="GO:0031902">
    <property type="term" value="C:late endosome membrane"/>
    <property type="evidence" value="ECO:0007669"/>
    <property type="project" value="TreeGrafter"/>
</dbReference>
<evidence type="ECO:0000256" key="6">
    <source>
        <dbReference type="ARBA" id="ARBA00022989"/>
    </source>
</evidence>
<dbReference type="RefSeq" id="XP_052948678.1">
    <property type="nucleotide sequence ID" value="XM_053089271.1"/>
</dbReference>
<dbReference type="GO" id="GO:0048280">
    <property type="term" value="P:vesicle fusion with Golgi apparatus"/>
    <property type="evidence" value="ECO:0007669"/>
    <property type="project" value="TreeGrafter"/>
</dbReference>
<proteinExistence type="inferred from homology"/>
<comment type="subcellular location">
    <subcellularLocation>
        <location evidence="1">Membrane</location>
        <topology evidence="1">Single-pass type IV membrane protein</topology>
    </subcellularLocation>
</comment>
<dbReference type="GO" id="GO:0006886">
    <property type="term" value="P:intracellular protein transport"/>
    <property type="evidence" value="ECO:0007669"/>
    <property type="project" value="InterPro"/>
</dbReference>
<evidence type="ECO:0000256" key="4">
    <source>
        <dbReference type="ARBA" id="ARBA00022692"/>
    </source>
</evidence>
<evidence type="ECO:0000256" key="7">
    <source>
        <dbReference type="ARBA" id="ARBA00023054"/>
    </source>
</evidence>
<dbReference type="InterPro" id="IPR000727">
    <property type="entry name" value="T_SNARE_dom"/>
</dbReference>
<dbReference type="Pfam" id="PF12352">
    <property type="entry name" value="V-SNARE_C"/>
    <property type="match status" value="1"/>
</dbReference>